<dbReference type="GO" id="GO:0006783">
    <property type="term" value="P:heme biosynthetic process"/>
    <property type="evidence" value="ECO:0007669"/>
    <property type="project" value="TreeGrafter"/>
</dbReference>
<keyword evidence="1" id="KW-0472">Membrane</keyword>
<keyword evidence="1" id="KW-1133">Transmembrane helix</keyword>
<reference evidence="3 4" key="1">
    <citation type="submission" date="2013-02" db="EMBL/GenBank/DDBJ databases">
        <title>The Genome Annotation of Plasmodium falciparum FCH/4.</title>
        <authorList>
            <consortium name="The Broad Institute Genome Sequencing Platform"/>
            <consortium name="The Broad Institute Genome Sequencing Center for Infectious Disease"/>
            <person name="Neafsey D."/>
            <person name="Hoffman S."/>
            <person name="Volkman S."/>
            <person name="Rosenthal P."/>
            <person name="Walker B."/>
            <person name="Young S.K."/>
            <person name="Zeng Q."/>
            <person name="Gargeya S."/>
            <person name="Fitzgerald M."/>
            <person name="Haas B."/>
            <person name="Abouelleil A."/>
            <person name="Allen A.W."/>
            <person name="Alvarado L."/>
            <person name="Arachchi H.M."/>
            <person name="Berlin A.M."/>
            <person name="Chapman S.B."/>
            <person name="Gainer-Dewar J."/>
            <person name="Goldberg J."/>
            <person name="Griggs A."/>
            <person name="Gujja S."/>
            <person name="Hansen M."/>
            <person name="Howarth C."/>
            <person name="Imamovic A."/>
            <person name="Ireland A."/>
            <person name="Larimer J."/>
            <person name="McCowan C."/>
            <person name="Murphy C."/>
            <person name="Pearson M."/>
            <person name="Poon T.W."/>
            <person name="Priest M."/>
            <person name="Roberts A."/>
            <person name="Saif S."/>
            <person name="Shea T."/>
            <person name="Sisk P."/>
            <person name="Sykes S."/>
            <person name="Wortman J."/>
            <person name="Nusbaum C."/>
            <person name="Birren B."/>
        </authorList>
    </citation>
    <scope>NUCLEOTIDE SEQUENCE [LARGE SCALE GENOMIC DNA]</scope>
    <source>
        <strain evidence="3 4">FCH/4</strain>
    </source>
</reference>
<protein>
    <submittedName>
        <fullName evidence="3">Uroporphyrinogen decarboxylase</fullName>
    </submittedName>
</protein>
<dbReference type="Gene3D" id="3.20.20.210">
    <property type="match status" value="1"/>
</dbReference>
<evidence type="ECO:0000313" key="3">
    <source>
        <dbReference type="EMBL" id="ETW27297.1"/>
    </source>
</evidence>
<dbReference type="InterPro" id="IPR000257">
    <property type="entry name" value="Uroporphyrinogen_deCOase"/>
</dbReference>
<keyword evidence="1" id="KW-0812">Transmembrane</keyword>
<dbReference type="PANTHER" id="PTHR21091:SF169">
    <property type="entry name" value="UROPORPHYRINOGEN DECARBOXYLASE"/>
    <property type="match status" value="1"/>
</dbReference>
<evidence type="ECO:0000256" key="1">
    <source>
        <dbReference type="SAM" id="Phobius"/>
    </source>
</evidence>
<dbReference type="Proteomes" id="UP000030656">
    <property type="component" value="Unassembled WGS sequence"/>
</dbReference>
<feature type="transmembrane region" description="Helical" evidence="1">
    <location>
        <begin position="309"/>
        <end position="329"/>
    </location>
</feature>
<dbReference type="PROSITE" id="PS00906">
    <property type="entry name" value="UROD_1"/>
    <property type="match status" value="1"/>
</dbReference>
<dbReference type="InterPro" id="IPR038071">
    <property type="entry name" value="UROD/MetE-like_sf"/>
</dbReference>
<gene>
    <name evidence="3" type="ORF">PFFCH_05228</name>
</gene>
<proteinExistence type="predicted"/>
<dbReference type="SUPFAM" id="SSF51726">
    <property type="entry name" value="UROD/MetE-like"/>
    <property type="match status" value="1"/>
</dbReference>
<feature type="transmembrane region" description="Helical" evidence="1">
    <location>
        <begin position="111"/>
        <end position="139"/>
    </location>
</feature>
<dbReference type="OrthoDB" id="339900at2759"/>
<dbReference type="Pfam" id="PF01208">
    <property type="entry name" value="URO-D"/>
    <property type="match status" value="1"/>
</dbReference>
<name>A0A024VFK6_PLAFA</name>
<feature type="domain" description="Uroporphyrinogen decarboxylase (URO-D)" evidence="2">
    <location>
        <begin position="260"/>
        <end position="269"/>
    </location>
</feature>
<dbReference type="PANTHER" id="PTHR21091">
    <property type="entry name" value="METHYLTETRAHYDROFOLATE:HOMOCYSTEINE METHYLTRANSFERASE RELATED"/>
    <property type="match status" value="1"/>
</dbReference>
<organism evidence="3 4">
    <name type="scientific">Plasmodium falciparum FCH/4</name>
    <dbReference type="NCBI Taxonomy" id="1036724"/>
    <lineage>
        <taxon>Eukaryota</taxon>
        <taxon>Sar</taxon>
        <taxon>Alveolata</taxon>
        <taxon>Apicomplexa</taxon>
        <taxon>Aconoidasida</taxon>
        <taxon>Haemosporida</taxon>
        <taxon>Plasmodiidae</taxon>
        <taxon>Plasmodium</taxon>
        <taxon>Plasmodium (Laverania)</taxon>
    </lineage>
</organism>
<evidence type="ECO:0000259" key="2">
    <source>
        <dbReference type="PROSITE" id="PS00906"/>
    </source>
</evidence>
<reference evidence="3 4" key="2">
    <citation type="submission" date="2013-02" db="EMBL/GenBank/DDBJ databases">
        <title>The Genome Sequence of Plasmodium falciparum FCH/4.</title>
        <authorList>
            <consortium name="The Broad Institute Genome Sequencing Platform"/>
            <consortium name="The Broad Institute Genome Sequencing Center for Infectious Disease"/>
            <person name="Neafsey D."/>
            <person name="Cheeseman I."/>
            <person name="Volkman S."/>
            <person name="Adams J."/>
            <person name="Walker B."/>
            <person name="Young S.K."/>
            <person name="Zeng Q."/>
            <person name="Gargeya S."/>
            <person name="Fitzgerald M."/>
            <person name="Haas B."/>
            <person name="Abouelleil A."/>
            <person name="Alvarado L."/>
            <person name="Arachchi H.M."/>
            <person name="Berlin A.M."/>
            <person name="Chapman S.B."/>
            <person name="Dewar J."/>
            <person name="Goldberg J."/>
            <person name="Griggs A."/>
            <person name="Gujja S."/>
            <person name="Hansen M."/>
            <person name="Howarth C."/>
            <person name="Imamovic A."/>
            <person name="Larimer J."/>
            <person name="McCowan C."/>
            <person name="Murphy C."/>
            <person name="Neiman D."/>
            <person name="Pearson M."/>
            <person name="Priest M."/>
            <person name="Roberts A."/>
            <person name="Saif S."/>
            <person name="Shea T."/>
            <person name="Sisk P."/>
            <person name="Sykes S."/>
            <person name="Wortman J."/>
            <person name="Nusbaum C."/>
            <person name="Birren B."/>
        </authorList>
    </citation>
    <scope>NUCLEOTIDE SEQUENCE [LARGE SCALE GENOMIC DNA]</scope>
    <source>
        <strain evidence="3 4">FCH/4</strain>
    </source>
</reference>
<dbReference type="GO" id="GO:0005829">
    <property type="term" value="C:cytosol"/>
    <property type="evidence" value="ECO:0007669"/>
    <property type="project" value="TreeGrafter"/>
</dbReference>
<dbReference type="GO" id="GO:0004853">
    <property type="term" value="F:uroporphyrinogen decarboxylase activity"/>
    <property type="evidence" value="ECO:0007669"/>
    <property type="project" value="InterPro"/>
</dbReference>
<accession>A0A024VFK6</accession>
<dbReference type="AlphaFoldDB" id="A0A024VFK6"/>
<evidence type="ECO:0000313" key="4">
    <source>
        <dbReference type="Proteomes" id="UP000030656"/>
    </source>
</evidence>
<sequence length="489" mass="59362">MDILQLFSKDWMIYHEHIVYINVYLHNHKDIIDIIQDERMNIILKKVKRKRKIYICEYVQNKKKTILTILTNMLLILIPLIEKKPWRHQNYVFEKNDYILVHPYHTHKIIILYYIYIYIYIYILFIYIFFFFIFIYFFLDFILKNLHNWFNIYIICTYSFKHLYISKSIFPDKKNSYLMIDVVPEIFDEIKNDVLKNKKDIMSLFNNIRIKKELLKNISDVYLCIYEFDQENKKFGRPQNDLILNVIENKNEEKKFKKIPLWIMRQAGRYLPEYVEIRKKYDFFEICKSPDLSSYVSIMPYDRFKTDMIVIFSDILIIFVAMGIDIKFVENLGPVFNLEIYNMNDFNKLNLNMKEIIDNLYYVYDSINLTKKKINNDVPILGFCGSPFTLFMYLTKNNKKTYEDSFKFLYEKPNDAHQIINKLSDICLNHLINQIDSGANIIQIFDSNAELVDKNIFNEFSIIYLKKVIEIIKKYRPNIYIILFIKNNL</sequence>
<dbReference type="EMBL" id="KI928069">
    <property type="protein sequence ID" value="ETW27297.1"/>
    <property type="molecule type" value="Genomic_DNA"/>
</dbReference>